<sequence>MIPVSTAAPPNVHAQTVGTLRMVGVAAPIKIKPAEIRAINTLVGHASPRALKYPDSHSNWSGNRHHRASGPPGWLPGPEARWSFTAPPLPAWRSR</sequence>
<keyword evidence="3" id="KW-1185">Reference proteome</keyword>
<evidence type="ECO:0000313" key="2">
    <source>
        <dbReference type="EMBL" id="BBX10815.1"/>
    </source>
</evidence>
<accession>A0AAD1MFN7</accession>
<dbReference type="KEGG" id="maic:MAIC_56180"/>
<protein>
    <submittedName>
        <fullName evidence="2">Uncharacterized protein</fullName>
    </submittedName>
</protein>
<dbReference type="Proteomes" id="UP000467327">
    <property type="component" value="Chromosome"/>
</dbReference>
<reference evidence="2 3" key="1">
    <citation type="journal article" date="2019" name="Emerg. Microbes Infect.">
        <title>Comprehensive subspecies identification of 175 nontuberculous mycobacteria species based on 7547 genomic profiles.</title>
        <authorList>
            <person name="Matsumoto Y."/>
            <person name="Kinjo T."/>
            <person name="Motooka D."/>
            <person name="Nabeya D."/>
            <person name="Jung N."/>
            <person name="Uechi K."/>
            <person name="Horii T."/>
            <person name="Iida T."/>
            <person name="Fujita J."/>
            <person name="Nakamura S."/>
        </authorList>
    </citation>
    <scope>NUCLEOTIDE SEQUENCE [LARGE SCALE GENOMIC DNA]</scope>
    <source>
        <strain evidence="2 3">JCM 6376</strain>
    </source>
</reference>
<name>A0AAD1MFN7_9MYCO</name>
<dbReference type="EMBL" id="AP022561">
    <property type="protein sequence ID" value="BBX10815.1"/>
    <property type="molecule type" value="Genomic_DNA"/>
</dbReference>
<organism evidence="2 3">
    <name type="scientific">Mycolicibacterium aichiense</name>
    <dbReference type="NCBI Taxonomy" id="1799"/>
    <lineage>
        <taxon>Bacteria</taxon>
        <taxon>Bacillati</taxon>
        <taxon>Actinomycetota</taxon>
        <taxon>Actinomycetes</taxon>
        <taxon>Mycobacteriales</taxon>
        <taxon>Mycobacteriaceae</taxon>
        <taxon>Mycolicibacterium</taxon>
    </lineage>
</organism>
<feature type="region of interest" description="Disordered" evidence="1">
    <location>
        <begin position="54"/>
        <end position="95"/>
    </location>
</feature>
<dbReference type="AlphaFoldDB" id="A0AAD1MFN7"/>
<evidence type="ECO:0000256" key="1">
    <source>
        <dbReference type="SAM" id="MobiDB-lite"/>
    </source>
</evidence>
<evidence type="ECO:0000313" key="3">
    <source>
        <dbReference type="Proteomes" id="UP000467327"/>
    </source>
</evidence>
<gene>
    <name evidence="2" type="ORF">MAIC_56180</name>
</gene>
<proteinExistence type="predicted"/>